<evidence type="ECO:0000256" key="1">
    <source>
        <dbReference type="SAM" id="MobiDB-lite"/>
    </source>
</evidence>
<protein>
    <submittedName>
        <fullName evidence="2">Uncharacterized protein</fullName>
    </submittedName>
</protein>
<comment type="caution">
    <text evidence="2">The sequence shown here is derived from an EMBL/GenBank/DDBJ whole genome shotgun (WGS) entry which is preliminary data.</text>
</comment>
<feature type="region of interest" description="Disordered" evidence="1">
    <location>
        <begin position="1"/>
        <end position="70"/>
    </location>
</feature>
<proteinExistence type="predicted"/>
<evidence type="ECO:0000313" key="2">
    <source>
        <dbReference type="EMBL" id="KAL2044497.1"/>
    </source>
</evidence>
<name>A0ABR4AF96_9LECA</name>
<evidence type="ECO:0000313" key="3">
    <source>
        <dbReference type="Proteomes" id="UP001590950"/>
    </source>
</evidence>
<sequence>MLRRALISGSSITRSSYVSAEAHKAPVARYSSTQYSDSGKPTPELKAENKGNYKSGADEAAKTERKTQAELDEELRQKLEGIAGDGGEAGMELENGQPVSMKRGVKSNMFRYI</sequence>
<organism evidence="2 3">
    <name type="scientific">Stereocaulon virgatum</name>
    <dbReference type="NCBI Taxonomy" id="373712"/>
    <lineage>
        <taxon>Eukaryota</taxon>
        <taxon>Fungi</taxon>
        <taxon>Dikarya</taxon>
        <taxon>Ascomycota</taxon>
        <taxon>Pezizomycotina</taxon>
        <taxon>Lecanoromycetes</taxon>
        <taxon>OSLEUM clade</taxon>
        <taxon>Lecanoromycetidae</taxon>
        <taxon>Lecanorales</taxon>
        <taxon>Lecanorineae</taxon>
        <taxon>Stereocaulaceae</taxon>
        <taxon>Stereocaulon</taxon>
    </lineage>
</organism>
<dbReference type="Proteomes" id="UP001590950">
    <property type="component" value="Unassembled WGS sequence"/>
</dbReference>
<feature type="compositionally biased region" description="Polar residues" evidence="1">
    <location>
        <begin position="8"/>
        <end position="18"/>
    </location>
</feature>
<gene>
    <name evidence="2" type="ORF">N7G274_003202</name>
</gene>
<keyword evidence="3" id="KW-1185">Reference proteome</keyword>
<feature type="compositionally biased region" description="Polar residues" evidence="1">
    <location>
        <begin position="30"/>
        <end position="39"/>
    </location>
</feature>
<accession>A0ABR4AF96</accession>
<feature type="region of interest" description="Disordered" evidence="1">
    <location>
        <begin position="81"/>
        <end position="100"/>
    </location>
</feature>
<dbReference type="EMBL" id="JBEFKJ010000009">
    <property type="protein sequence ID" value="KAL2044497.1"/>
    <property type="molecule type" value="Genomic_DNA"/>
</dbReference>
<feature type="compositionally biased region" description="Basic and acidic residues" evidence="1">
    <location>
        <begin position="43"/>
        <end position="70"/>
    </location>
</feature>
<reference evidence="2 3" key="1">
    <citation type="submission" date="2024-09" db="EMBL/GenBank/DDBJ databases">
        <title>Rethinking Asexuality: The Enigmatic Case of Functional Sexual Genes in Lepraria (Stereocaulaceae).</title>
        <authorList>
            <person name="Doellman M."/>
            <person name="Sun Y."/>
            <person name="Barcenas-Pena A."/>
            <person name="Lumbsch H.T."/>
            <person name="Grewe F."/>
        </authorList>
    </citation>
    <scope>NUCLEOTIDE SEQUENCE [LARGE SCALE GENOMIC DNA]</scope>
    <source>
        <strain evidence="2 3">Mercado 3170</strain>
    </source>
</reference>